<dbReference type="EMBL" id="BARW01016127">
    <property type="protein sequence ID" value="GAJ01964.1"/>
    <property type="molecule type" value="Genomic_DNA"/>
</dbReference>
<organism evidence="3">
    <name type="scientific">marine sediment metagenome</name>
    <dbReference type="NCBI Taxonomy" id="412755"/>
    <lineage>
        <taxon>unclassified sequences</taxon>
        <taxon>metagenomes</taxon>
        <taxon>ecological metagenomes</taxon>
    </lineage>
</organism>
<reference evidence="3" key="1">
    <citation type="journal article" date="2014" name="Front. Microbiol.">
        <title>High frequency of phylogenetically diverse reductive dehalogenase-homologous genes in deep subseafloor sedimentary metagenomes.</title>
        <authorList>
            <person name="Kawai M."/>
            <person name="Futagami T."/>
            <person name="Toyoda A."/>
            <person name="Takaki Y."/>
            <person name="Nishi S."/>
            <person name="Hori S."/>
            <person name="Arai W."/>
            <person name="Tsubouchi T."/>
            <person name="Morono Y."/>
            <person name="Uchiyama I."/>
            <person name="Ito T."/>
            <person name="Fujiyama A."/>
            <person name="Inagaki F."/>
            <person name="Takami H."/>
        </authorList>
    </citation>
    <scope>NUCLEOTIDE SEQUENCE</scope>
    <source>
        <strain evidence="3">Expedition CK06-06</strain>
    </source>
</reference>
<accession>X1T9N2</accession>
<keyword evidence="1" id="KW-0812">Transmembrane</keyword>
<feature type="transmembrane region" description="Helical" evidence="1">
    <location>
        <begin position="51"/>
        <end position="72"/>
    </location>
</feature>
<proteinExistence type="predicted"/>
<dbReference type="InterPro" id="IPR003675">
    <property type="entry name" value="Rce1/LyrA-like_dom"/>
</dbReference>
<protein>
    <recommendedName>
        <fullName evidence="2">CAAX prenyl protease 2/Lysostaphin resistance protein A-like domain-containing protein</fullName>
    </recommendedName>
</protein>
<keyword evidence="1" id="KW-1133">Transmembrane helix</keyword>
<sequence>RLGEQFGPVRGYILASLVYGGVHLWAFNFMLLAAALVAGLFWGAMFIKYGSVWPGIISHALWDAAIFVIWPVQ</sequence>
<feature type="non-terminal residue" evidence="3">
    <location>
        <position position="1"/>
    </location>
</feature>
<feature type="domain" description="CAAX prenyl protease 2/Lysostaphin resistance protein A-like" evidence="2">
    <location>
        <begin position="2"/>
        <end position="64"/>
    </location>
</feature>
<keyword evidence="1" id="KW-0472">Membrane</keyword>
<name>X1T9N2_9ZZZZ</name>
<gene>
    <name evidence="3" type="ORF">S12H4_28151</name>
</gene>
<dbReference type="Pfam" id="PF02517">
    <property type="entry name" value="Rce1-like"/>
    <property type="match status" value="1"/>
</dbReference>
<evidence type="ECO:0000256" key="1">
    <source>
        <dbReference type="SAM" id="Phobius"/>
    </source>
</evidence>
<evidence type="ECO:0000313" key="3">
    <source>
        <dbReference type="EMBL" id="GAJ01964.1"/>
    </source>
</evidence>
<dbReference type="AlphaFoldDB" id="X1T9N2"/>
<feature type="transmembrane region" description="Helical" evidence="1">
    <location>
        <begin position="12"/>
        <end position="45"/>
    </location>
</feature>
<comment type="caution">
    <text evidence="3">The sequence shown here is derived from an EMBL/GenBank/DDBJ whole genome shotgun (WGS) entry which is preliminary data.</text>
</comment>
<dbReference type="GO" id="GO:0004175">
    <property type="term" value="F:endopeptidase activity"/>
    <property type="evidence" value="ECO:0007669"/>
    <property type="project" value="UniProtKB-ARBA"/>
</dbReference>
<evidence type="ECO:0000259" key="2">
    <source>
        <dbReference type="Pfam" id="PF02517"/>
    </source>
</evidence>
<dbReference type="GO" id="GO:0080120">
    <property type="term" value="P:CAAX-box protein maturation"/>
    <property type="evidence" value="ECO:0007669"/>
    <property type="project" value="UniProtKB-ARBA"/>
</dbReference>